<sequence>VTMIPNIHNPTVVFPLKENKHDQLAVHQYARHGKKIQSIFYENLGKELHNLRKAFDEELRPKNYQSLKYEDLCAPKC</sequence>
<dbReference type="EMBL" id="JACEIK010001514">
    <property type="protein sequence ID" value="MCD7469970.1"/>
    <property type="molecule type" value="Genomic_DNA"/>
</dbReference>
<organism evidence="1 2">
    <name type="scientific">Datura stramonium</name>
    <name type="common">Jimsonweed</name>
    <name type="synonym">Common thornapple</name>
    <dbReference type="NCBI Taxonomy" id="4076"/>
    <lineage>
        <taxon>Eukaryota</taxon>
        <taxon>Viridiplantae</taxon>
        <taxon>Streptophyta</taxon>
        <taxon>Embryophyta</taxon>
        <taxon>Tracheophyta</taxon>
        <taxon>Spermatophyta</taxon>
        <taxon>Magnoliopsida</taxon>
        <taxon>eudicotyledons</taxon>
        <taxon>Gunneridae</taxon>
        <taxon>Pentapetalae</taxon>
        <taxon>asterids</taxon>
        <taxon>lamiids</taxon>
        <taxon>Solanales</taxon>
        <taxon>Solanaceae</taxon>
        <taxon>Solanoideae</taxon>
        <taxon>Datureae</taxon>
        <taxon>Datura</taxon>
    </lineage>
</organism>
<proteinExistence type="predicted"/>
<comment type="caution">
    <text evidence="1">The sequence shown here is derived from an EMBL/GenBank/DDBJ whole genome shotgun (WGS) entry which is preliminary data.</text>
</comment>
<accession>A0ABS8TES9</accession>
<keyword evidence="2" id="KW-1185">Reference proteome</keyword>
<name>A0ABS8TES9_DATST</name>
<evidence type="ECO:0000313" key="2">
    <source>
        <dbReference type="Proteomes" id="UP000823775"/>
    </source>
</evidence>
<evidence type="ECO:0000313" key="1">
    <source>
        <dbReference type="EMBL" id="MCD7469970.1"/>
    </source>
</evidence>
<gene>
    <name evidence="1" type="ORF">HAX54_009467</name>
</gene>
<reference evidence="1 2" key="1">
    <citation type="journal article" date="2021" name="BMC Genomics">
        <title>Datura genome reveals duplications of psychoactive alkaloid biosynthetic genes and high mutation rate following tissue culture.</title>
        <authorList>
            <person name="Rajewski A."/>
            <person name="Carter-House D."/>
            <person name="Stajich J."/>
            <person name="Litt A."/>
        </authorList>
    </citation>
    <scope>NUCLEOTIDE SEQUENCE [LARGE SCALE GENOMIC DNA]</scope>
    <source>
        <strain evidence="1">AR-01</strain>
    </source>
</reference>
<dbReference type="Proteomes" id="UP000823775">
    <property type="component" value="Unassembled WGS sequence"/>
</dbReference>
<feature type="non-terminal residue" evidence="1">
    <location>
        <position position="1"/>
    </location>
</feature>
<protein>
    <submittedName>
        <fullName evidence="1">Uncharacterized protein</fullName>
    </submittedName>
</protein>